<feature type="region of interest" description="Disordered" evidence="1">
    <location>
        <begin position="881"/>
        <end position="907"/>
    </location>
</feature>
<feature type="domain" description="Apple" evidence="2">
    <location>
        <begin position="112"/>
        <end position="199"/>
    </location>
</feature>
<dbReference type="WBParaSite" id="ACRNAN_Path_1320.g5186.t1">
    <property type="protein sequence ID" value="ACRNAN_Path_1320.g5186.t1"/>
    <property type="gene ID" value="ACRNAN_Path_1320.g5186"/>
</dbReference>
<protein>
    <submittedName>
        <fullName evidence="5">Uncharacterized protein</fullName>
    </submittedName>
</protein>
<dbReference type="Gene3D" id="3.50.4.10">
    <property type="entry name" value="Hepatocyte Growth Factor"/>
    <property type="match status" value="4"/>
</dbReference>
<dbReference type="PROSITE" id="PS50948">
    <property type="entry name" value="PAN"/>
    <property type="match status" value="4"/>
</dbReference>
<dbReference type="Pfam" id="PF00024">
    <property type="entry name" value="PAN_1"/>
    <property type="match status" value="4"/>
</dbReference>
<feature type="region of interest" description="Disordered" evidence="1">
    <location>
        <begin position="438"/>
        <end position="461"/>
    </location>
</feature>
<proteinExistence type="predicted"/>
<name>A0A914BYX6_9BILA</name>
<evidence type="ECO:0000256" key="1">
    <source>
        <dbReference type="SAM" id="MobiDB-lite"/>
    </source>
</evidence>
<feature type="domain" description="ZP" evidence="3">
    <location>
        <begin position="472"/>
        <end position="724"/>
    </location>
</feature>
<feature type="domain" description="Apple" evidence="2">
    <location>
        <begin position="310"/>
        <end position="388"/>
    </location>
</feature>
<dbReference type="PANTHER" id="PTHR47327">
    <property type="entry name" value="FI18240P1-RELATED"/>
    <property type="match status" value="1"/>
</dbReference>
<dbReference type="AlphaFoldDB" id="A0A914BYX6"/>
<feature type="domain" description="Apple" evidence="2">
    <location>
        <begin position="18"/>
        <end position="105"/>
    </location>
</feature>
<dbReference type="InterPro" id="IPR052774">
    <property type="entry name" value="Celegans_DevNeuronal_Protein"/>
</dbReference>
<keyword evidence="4" id="KW-1185">Reference proteome</keyword>
<dbReference type="SUPFAM" id="SSF57414">
    <property type="entry name" value="Hairpin loop containing domain-like"/>
    <property type="match status" value="4"/>
</dbReference>
<dbReference type="SMART" id="SM00241">
    <property type="entry name" value="ZP"/>
    <property type="match status" value="1"/>
</dbReference>
<dbReference type="CDD" id="cd01099">
    <property type="entry name" value="PAN_AP_HGF"/>
    <property type="match status" value="2"/>
</dbReference>
<accession>A0A914BYX6</accession>
<dbReference type="Pfam" id="PF00100">
    <property type="entry name" value="Zona_pellucida"/>
    <property type="match status" value="1"/>
</dbReference>
<dbReference type="InterPro" id="IPR055355">
    <property type="entry name" value="ZP-C"/>
</dbReference>
<organism evidence="4 5">
    <name type="scientific">Acrobeloides nanus</name>
    <dbReference type="NCBI Taxonomy" id="290746"/>
    <lineage>
        <taxon>Eukaryota</taxon>
        <taxon>Metazoa</taxon>
        <taxon>Ecdysozoa</taxon>
        <taxon>Nematoda</taxon>
        <taxon>Chromadorea</taxon>
        <taxon>Rhabditida</taxon>
        <taxon>Tylenchina</taxon>
        <taxon>Cephalobomorpha</taxon>
        <taxon>Cephaloboidea</taxon>
        <taxon>Cephalobidae</taxon>
        <taxon>Acrobeloides</taxon>
    </lineage>
</organism>
<reference evidence="5" key="1">
    <citation type="submission" date="2022-11" db="UniProtKB">
        <authorList>
            <consortium name="WormBaseParasite"/>
        </authorList>
    </citation>
    <scope>IDENTIFICATION</scope>
</reference>
<dbReference type="PANTHER" id="PTHR47327:SF18">
    <property type="entry name" value="PAN DOMAIN PROTEIN"/>
    <property type="match status" value="1"/>
</dbReference>
<dbReference type="InterPro" id="IPR003609">
    <property type="entry name" value="Pan_app"/>
</dbReference>
<dbReference type="Proteomes" id="UP000887540">
    <property type="component" value="Unplaced"/>
</dbReference>
<evidence type="ECO:0000313" key="4">
    <source>
        <dbReference type="Proteomes" id="UP000887540"/>
    </source>
</evidence>
<dbReference type="GO" id="GO:0009653">
    <property type="term" value="P:anatomical structure morphogenesis"/>
    <property type="evidence" value="ECO:0007669"/>
    <property type="project" value="TreeGrafter"/>
</dbReference>
<sequence>MIFSTSQAQQQIETKHECTATNKTSYVRSEGLRIDDMPKATLAGITLSQCAEKCSLKSEGVDCHAFEYNALSQSCALTSVEGQPFGTSFLMRTHEPGIAFFQQICIPTSELCDGPYAFERFPQHVLIGSALEVKLTDGLSDCLRLCLEAKHRLNMDCRSVMFYYESGECILNRDMRQEYPNLFTNDTQYHLVDYFENNCFDISCFDDSQVHWIRSESYRIGVEKDVIMAGISAEECRKACLENRVDTETFPCRGYTYSGNNQECHLTAESSLITDSVKEISGDSRISLELSSISAGQYFEKYCVPGKIRCTEASFEYVPGRMLDTADKVLKTNSIGECFYACLSAGAECDSLMYYREEQKCVLNKKSQFSYPELFKPSPNVDYYDNICEYVPGTLTKSESISKPDEPQASFDVKTSNDAKILILDKLNKDANQSEQLEPWKNSIGNPPQQQSSTIFQEPQQPEKIKGTLETECKLDGIVMTARFENPTSGALFIKDHSATCRKIFESALEARLEVPYPSSTFSNPDCPGVELAPALWSFIVVIQKNNIGIPSLMTGTDRIFNVTCDYSNVVQEKKQLNSTTETTVKPQSDEPSERIRMAIFRDGKPVTTVSLGEELELRWIYNKVATKSDPTPYGFFVDECIAERLDGMPPDPAPLPLVTKGCPDSKVRNRLMRFPIIEVGDGFSTKMKVFRFDGSRRVRIRCAVNICVERCAPAICEMSGNGSHSVQSYGRKKRQTLDDLSLLLRQFDQAANSNQDSDHDSTNEASKILVTLDSVETKPSQQVIEQSTISGAYTIVDDEEKEPPLETEVKILPKLEELRESTITETSEAMTKEKCVPTIKKLDPKFKVRSSTEFYSAYFDGKSPTERESDLRSFLTFTSAQTKSSTSDEDRSSRTTRLKSRNSNQIRRCSKENLRSNMKAYKYIV</sequence>
<feature type="compositionally biased region" description="Polar residues" evidence="1">
    <location>
        <begin position="443"/>
        <end position="460"/>
    </location>
</feature>
<evidence type="ECO:0000313" key="5">
    <source>
        <dbReference type="WBParaSite" id="ACRNAN_Path_1320.g5186.t1"/>
    </source>
</evidence>
<dbReference type="PROSITE" id="PS51034">
    <property type="entry name" value="ZP_2"/>
    <property type="match status" value="1"/>
</dbReference>
<dbReference type="SMART" id="SM00473">
    <property type="entry name" value="PAN_AP"/>
    <property type="match status" value="4"/>
</dbReference>
<feature type="domain" description="Apple" evidence="2">
    <location>
        <begin position="204"/>
        <end position="303"/>
    </location>
</feature>
<evidence type="ECO:0000259" key="3">
    <source>
        <dbReference type="PROSITE" id="PS51034"/>
    </source>
</evidence>
<dbReference type="InterPro" id="IPR001507">
    <property type="entry name" value="ZP_dom"/>
</dbReference>
<evidence type="ECO:0000259" key="2">
    <source>
        <dbReference type="PROSITE" id="PS50948"/>
    </source>
</evidence>